<gene>
    <name evidence="2" type="ORF">PSON_ATCC_30995.1.T0780205</name>
</gene>
<evidence type="ECO:0000313" key="3">
    <source>
        <dbReference type="Proteomes" id="UP000692954"/>
    </source>
</evidence>
<feature type="coiled-coil region" evidence="1">
    <location>
        <begin position="94"/>
        <end position="245"/>
    </location>
</feature>
<dbReference type="EMBL" id="CAJJDN010000078">
    <property type="protein sequence ID" value="CAD8102798.1"/>
    <property type="molecule type" value="Genomic_DNA"/>
</dbReference>
<sequence>MQNEIAMLKMQMGIMEKDYKRRIQILEDRNVDLTLQLEETRRSAEQRVDNLYKEMKQSAISTVSEPIIKYEYIKTPQTSSIKQLNNYNYQSQTSQQSNRQLENLNLVLETKMQEIKALEERLLLMKQQYQQQQDQLTQHYENILKTKIKNELAALNVQHEKQVQQYQIEIFNWQYKIKGQDERFKKIIDEKDRLIEELQFRISEFENNDLKDQMKQMQEANIRLKEEYNMMKKDFNAELELLNDKHQGDLQLAFQQGFEQADNNQKVSLELQKINGLYKQTNEKALKLEAENRQINLLLATYQQEIQEWKDKYQTTIIKQKEEIEKLRQSFDRQKKEQLDLTFNAEYLQEKNKLLFQLEQCNKQIQQLQQINEKNERELKSFYSEQFNSTQLNNEIQQLQRQLQISTSDFENYKKKSVKIEKQQQDDISRLTLELKNIKNNLANSTEDRHKALQEKQIELDQLKTKLYEFEQQNRNYVTEIERLKKEIKQQKQQYQVQIEKMNEEISQLNEKISLLSMERYNFEQQLAKQKQQNEQMEGLQKNLQNNLLQFNQAIEQLNQELDEEKNNTQLLLNKEYNYKQQIQQLNKQVKELEYQNEQLIQEIQNIQDQISSYESELQNIDLERKKKQQQIENLEKKYKNAIDELQIKDDELNELTTNHYNELEQQKSDYIRQFEQQRREVQKLVNSIQDKEIQNQQYQDQLIKLESENSKLRNQIQFLQIENNEMEQQIRKQQVQFQSNIDKLADQEVQRNSLIERHSQMNY</sequence>
<comment type="caution">
    <text evidence="2">The sequence shown here is derived from an EMBL/GenBank/DDBJ whole genome shotgun (WGS) entry which is preliminary data.</text>
</comment>
<organism evidence="2 3">
    <name type="scientific">Paramecium sonneborni</name>
    <dbReference type="NCBI Taxonomy" id="65129"/>
    <lineage>
        <taxon>Eukaryota</taxon>
        <taxon>Sar</taxon>
        <taxon>Alveolata</taxon>
        <taxon>Ciliophora</taxon>
        <taxon>Intramacronucleata</taxon>
        <taxon>Oligohymenophorea</taxon>
        <taxon>Peniculida</taxon>
        <taxon>Parameciidae</taxon>
        <taxon>Paramecium</taxon>
    </lineage>
</organism>
<feature type="coiled-coil region" evidence="1">
    <location>
        <begin position="16"/>
        <end position="54"/>
    </location>
</feature>
<protein>
    <submittedName>
        <fullName evidence="2">Uncharacterized protein</fullName>
    </submittedName>
</protein>
<keyword evidence="1" id="KW-0175">Coiled coil</keyword>
<dbReference type="AlphaFoldDB" id="A0A8S1PJQ8"/>
<proteinExistence type="predicted"/>
<accession>A0A8S1PJQ8</accession>
<evidence type="ECO:0000313" key="2">
    <source>
        <dbReference type="EMBL" id="CAD8102798.1"/>
    </source>
</evidence>
<reference evidence="2" key="1">
    <citation type="submission" date="2021-01" db="EMBL/GenBank/DDBJ databases">
        <authorList>
            <consortium name="Genoscope - CEA"/>
            <person name="William W."/>
        </authorList>
    </citation>
    <scope>NUCLEOTIDE SEQUENCE</scope>
</reference>
<name>A0A8S1PJQ8_9CILI</name>
<keyword evidence="3" id="KW-1185">Reference proteome</keyword>
<dbReference type="OrthoDB" id="309561at2759"/>
<dbReference type="Proteomes" id="UP000692954">
    <property type="component" value="Unassembled WGS sequence"/>
</dbReference>
<evidence type="ECO:0000256" key="1">
    <source>
        <dbReference type="SAM" id="Coils"/>
    </source>
</evidence>
<feature type="coiled-coil region" evidence="1">
    <location>
        <begin position="271"/>
        <end position="737"/>
    </location>
</feature>